<comment type="caution">
    <text evidence="16">The sequence shown here is derived from an EMBL/GenBank/DDBJ whole genome shotgun (WGS) entry which is preliminary data.</text>
</comment>
<evidence type="ECO:0000313" key="17">
    <source>
        <dbReference type="Proteomes" id="UP000236197"/>
    </source>
</evidence>
<dbReference type="CDD" id="cd16922">
    <property type="entry name" value="HATPase_EvgS-ArcB-TorS-like"/>
    <property type="match status" value="1"/>
</dbReference>
<dbReference type="InterPro" id="IPR036890">
    <property type="entry name" value="HATPase_C_sf"/>
</dbReference>
<feature type="domain" description="Histidine kinase" evidence="14">
    <location>
        <begin position="372"/>
        <end position="592"/>
    </location>
</feature>
<dbReference type="Proteomes" id="UP000236197">
    <property type="component" value="Unassembled WGS sequence"/>
</dbReference>
<evidence type="ECO:0000256" key="1">
    <source>
        <dbReference type="ARBA" id="ARBA00000085"/>
    </source>
</evidence>
<dbReference type="FunFam" id="3.30.565.10:FF:000010">
    <property type="entry name" value="Sensor histidine kinase RcsC"/>
    <property type="match status" value="1"/>
</dbReference>
<evidence type="ECO:0000256" key="9">
    <source>
        <dbReference type="ARBA" id="ARBA00022989"/>
    </source>
</evidence>
<dbReference type="InterPro" id="IPR003594">
    <property type="entry name" value="HATPase_dom"/>
</dbReference>
<dbReference type="Gene3D" id="1.10.287.130">
    <property type="match status" value="1"/>
</dbReference>
<feature type="transmembrane region" description="Helical" evidence="13">
    <location>
        <begin position="245"/>
        <end position="263"/>
    </location>
</feature>
<dbReference type="SUPFAM" id="SSF158472">
    <property type="entry name" value="HAMP domain-like"/>
    <property type="match status" value="1"/>
</dbReference>
<dbReference type="PROSITE" id="PS50885">
    <property type="entry name" value="HAMP"/>
    <property type="match status" value="1"/>
</dbReference>
<dbReference type="SUPFAM" id="SSF55874">
    <property type="entry name" value="ATPase domain of HSP90 chaperone/DNA topoisomerase II/histidine kinase"/>
    <property type="match status" value="1"/>
</dbReference>
<keyword evidence="7 13" id="KW-0812">Transmembrane</keyword>
<evidence type="ECO:0000256" key="4">
    <source>
        <dbReference type="ARBA" id="ARBA00012438"/>
    </source>
</evidence>
<protein>
    <recommendedName>
        <fullName evidence="11">Circadian input-output histidine kinase CikA</fullName>
        <ecNumber evidence="4">2.7.13.3</ecNumber>
    </recommendedName>
</protein>
<dbReference type="InterPro" id="IPR050736">
    <property type="entry name" value="Sensor_HK_Regulatory"/>
</dbReference>
<proteinExistence type="inferred from homology"/>
<evidence type="ECO:0000313" key="16">
    <source>
        <dbReference type="EMBL" id="PNV67046.1"/>
    </source>
</evidence>
<dbReference type="PANTHER" id="PTHR43711:SF26">
    <property type="entry name" value="SENSOR HISTIDINE KINASE RCSC"/>
    <property type="match status" value="1"/>
</dbReference>
<dbReference type="SUPFAM" id="SSF47384">
    <property type="entry name" value="Homodimeric domain of signal transducing histidine kinase"/>
    <property type="match status" value="1"/>
</dbReference>
<dbReference type="InterPro" id="IPR021796">
    <property type="entry name" value="Tll0287-like_dom"/>
</dbReference>
<dbReference type="SMART" id="SM00388">
    <property type="entry name" value="HisKA"/>
    <property type="match status" value="1"/>
</dbReference>
<evidence type="ECO:0000256" key="3">
    <source>
        <dbReference type="ARBA" id="ARBA00006402"/>
    </source>
</evidence>
<dbReference type="PROSITE" id="PS50109">
    <property type="entry name" value="HIS_KIN"/>
    <property type="match status" value="1"/>
</dbReference>
<keyword evidence="10" id="KW-0902">Two-component regulatory system</keyword>
<keyword evidence="8 16" id="KW-0418">Kinase</keyword>
<evidence type="ECO:0000256" key="12">
    <source>
        <dbReference type="SAM" id="Coils"/>
    </source>
</evidence>
<keyword evidence="6" id="KW-0808">Transferase</keyword>
<comment type="similarity">
    <text evidence="3">In the N-terminal section; belongs to the phytochrome family.</text>
</comment>
<evidence type="ECO:0000256" key="6">
    <source>
        <dbReference type="ARBA" id="ARBA00022679"/>
    </source>
</evidence>
<evidence type="ECO:0000256" key="2">
    <source>
        <dbReference type="ARBA" id="ARBA00004236"/>
    </source>
</evidence>
<accession>A0A2K2U9P1</accession>
<organism evidence="16 17">
    <name type="scientific">Enteroscipio rubneri</name>
    <dbReference type="NCBI Taxonomy" id="2070686"/>
    <lineage>
        <taxon>Bacteria</taxon>
        <taxon>Bacillati</taxon>
        <taxon>Actinomycetota</taxon>
        <taxon>Coriobacteriia</taxon>
        <taxon>Eggerthellales</taxon>
        <taxon>Eggerthellaceae</taxon>
        <taxon>Enteroscipio</taxon>
    </lineage>
</organism>
<dbReference type="InterPro" id="IPR036097">
    <property type="entry name" value="HisK_dim/P_sf"/>
</dbReference>
<comment type="subcellular location">
    <subcellularLocation>
        <location evidence="2">Cell membrane</location>
    </subcellularLocation>
</comment>
<dbReference type="CDD" id="cd06225">
    <property type="entry name" value="HAMP"/>
    <property type="match status" value="1"/>
</dbReference>
<dbReference type="EMBL" id="PPEK01000013">
    <property type="protein sequence ID" value="PNV67046.1"/>
    <property type="molecule type" value="Genomic_DNA"/>
</dbReference>
<dbReference type="GO" id="GO:0005886">
    <property type="term" value="C:plasma membrane"/>
    <property type="evidence" value="ECO:0007669"/>
    <property type="project" value="UniProtKB-SubCell"/>
</dbReference>
<dbReference type="InterPro" id="IPR003660">
    <property type="entry name" value="HAMP_dom"/>
</dbReference>
<keyword evidence="9 13" id="KW-1133">Transmembrane helix</keyword>
<dbReference type="CDD" id="cd00082">
    <property type="entry name" value="HisKA"/>
    <property type="match status" value="1"/>
</dbReference>
<dbReference type="Gene3D" id="3.30.565.10">
    <property type="entry name" value="Histidine kinase-like ATPase, C-terminal domain"/>
    <property type="match status" value="1"/>
</dbReference>
<dbReference type="EC" id="2.7.13.3" evidence="4"/>
<feature type="domain" description="HAMP" evidence="15">
    <location>
        <begin position="265"/>
        <end position="318"/>
    </location>
</feature>
<evidence type="ECO:0000256" key="10">
    <source>
        <dbReference type="ARBA" id="ARBA00023012"/>
    </source>
</evidence>
<evidence type="ECO:0000256" key="11">
    <source>
        <dbReference type="ARBA" id="ARBA00074306"/>
    </source>
</evidence>
<evidence type="ECO:0000256" key="7">
    <source>
        <dbReference type="ARBA" id="ARBA00022692"/>
    </source>
</evidence>
<dbReference type="Pfam" id="PF00672">
    <property type="entry name" value="HAMP"/>
    <property type="match status" value="1"/>
</dbReference>
<dbReference type="Pfam" id="PF02518">
    <property type="entry name" value="HATPase_c"/>
    <property type="match status" value="1"/>
</dbReference>
<dbReference type="PRINTS" id="PR00344">
    <property type="entry name" value="BCTRLSENSOR"/>
</dbReference>
<comment type="catalytic activity">
    <reaction evidence="1">
        <text>ATP + protein L-histidine = ADP + protein N-phospho-L-histidine.</text>
        <dbReference type="EC" id="2.7.13.3"/>
    </reaction>
</comment>
<dbReference type="Gene3D" id="6.10.340.10">
    <property type="match status" value="1"/>
</dbReference>
<dbReference type="OrthoDB" id="340764at2"/>
<dbReference type="Pfam" id="PF11845">
    <property type="entry name" value="Tll0287-like"/>
    <property type="match status" value="1"/>
</dbReference>
<reference evidence="17" key="1">
    <citation type="submission" date="2018-01" db="EMBL/GenBank/DDBJ databases">
        <title>Rubneribacter badeniensis gen. nov., sp. nov., and Colonibacter rubneri, gen. nov., sp. nov., WGS of new members of the Eggerthellaceae.</title>
        <authorList>
            <person name="Danylec N."/>
            <person name="Stoll D.A."/>
            <person name="Doetsch A."/>
            <person name="Kulling S.E."/>
            <person name="Huch M."/>
        </authorList>
    </citation>
    <scope>NUCLEOTIDE SEQUENCE [LARGE SCALE GENOMIC DNA]</scope>
    <source>
        <strain evidence="17">ResAG-96</strain>
    </source>
</reference>
<dbReference type="SMART" id="SM00387">
    <property type="entry name" value="HATPase_c"/>
    <property type="match status" value="1"/>
</dbReference>
<keyword evidence="13" id="KW-0472">Membrane</keyword>
<dbReference type="InterPro" id="IPR004358">
    <property type="entry name" value="Sig_transdc_His_kin-like_C"/>
</dbReference>
<feature type="coiled-coil region" evidence="12">
    <location>
        <begin position="331"/>
        <end position="365"/>
    </location>
</feature>
<evidence type="ECO:0000256" key="8">
    <source>
        <dbReference type="ARBA" id="ARBA00022777"/>
    </source>
</evidence>
<keyword evidence="17" id="KW-1185">Reference proteome</keyword>
<dbReference type="InterPro" id="IPR003661">
    <property type="entry name" value="HisK_dim/P_dom"/>
</dbReference>
<evidence type="ECO:0000256" key="13">
    <source>
        <dbReference type="SAM" id="Phobius"/>
    </source>
</evidence>
<sequence>MCRAVFAWHMQSVCAAVCKGRGWMGMKRDERAASRGRRPLIVQYVVLMTCIATVLVATYTAWSYSEQARQMEQQMLSEARVLEKSVRATWDFIDYEQPNINYDSDGTYDFKGLYCSLVGKSVGKLFSMSTDYQYTLRYTRIDPRNALDEPDMFEQAAFESFYNEGSDEYYDFVDDEQGGRNFRYVGAIYLTQSCMDCHGGPKGELDVTGFEKEGLRIGDIGGAVSITAPAELYQAGIDLNTGRTAVFFVLFLSVAFGASVLFFRRNVTAPIARIEDATVEVGRGNLEVDLKGMGHSRELNDLATGVEAMARELDVLYTTLEEKVDSRTKLYREANALLEEQRERIARANQMLAETNEKLKEENEYRTNIVAILSHELRTPLTAILAFVDLWEISGEKHSEESRDCIEKVKAHSLTLLEMVNNALDMVRVESGALEIARETIDLVDLVCAVTALADPIARGKGITVTSEVPGDVPLIKGDWVQIEKILGNLMSNAVKFTGEGGHVRLLTTFDARSATVSFAVEDDGIGIEHDSLEGIFDRFVQADASISRKYRGSGLGLSLVKKTVEVLGGTVSVESELGVGSTFTVTLPVETVEEDELDEDTDRR</sequence>
<name>A0A2K2U9P1_9ACTN</name>
<gene>
    <name evidence="16" type="ORF">C2L71_09655</name>
</gene>
<dbReference type="InterPro" id="IPR005467">
    <property type="entry name" value="His_kinase_dom"/>
</dbReference>
<dbReference type="GO" id="GO:0000155">
    <property type="term" value="F:phosphorelay sensor kinase activity"/>
    <property type="evidence" value="ECO:0007669"/>
    <property type="project" value="InterPro"/>
</dbReference>
<evidence type="ECO:0000259" key="15">
    <source>
        <dbReference type="PROSITE" id="PS50885"/>
    </source>
</evidence>
<evidence type="ECO:0000256" key="5">
    <source>
        <dbReference type="ARBA" id="ARBA00022553"/>
    </source>
</evidence>
<dbReference type="Pfam" id="PF00512">
    <property type="entry name" value="HisKA"/>
    <property type="match status" value="1"/>
</dbReference>
<dbReference type="AlphaFoldDB" id="A0A2K2U9P1"/>
<keyword evidence="5" id="KW-0597">Phosphoprotein</keyword>
<feature type="transmembrane region" description="Helical" evidence="13">
    <location>
        <begin position="40"/>
        <end position="62"/>
    </location>
</feature>
<evidence type="ECO:0000259" key="14">
    <source>
        <dbReference type="PROSITE" id="PS50109"/>
    </source>
</evidence>
<keyword evidence="12" id="KW-0175">Coiled coil</keyword>
<dbReference type="PANTHER" id="PTHR43711">
    <property type="entry name" value="TWO-COMPONENT HISTIDINE KINASE"/>
    <property type="match status" value="1"/>
</dbReference>
<dbReference type="SMART" id="SM00304">
    <property type="entry name" value="HAMP"/>
    <property type="match status" value="1"/>
</dbReference>